<keyword evidence="1" id="KW-0472">Membrane</keyword>
<keyword evidence="1" id="KW-1133">Transmembrane helix</keyword>
<dbReference type="PANTHER" id="PTHR47510">
    <property type="entry name" value="REVERSE TRANSCRIPTASE DOMAIN-CONTAINING PROTEIN"/>
    <property type="match status" value="1"/>
</dbReference>
<reference evidence="2" key="1">
    <citation type="submission" date="2021-10" db="EMBL/GenBank/DDBJ databases">
        <title>Tropical sea cucumber genome reveals ecological adaptation and Cuvierian tubules defense mechanism.</title>
        <authorList>
            <person name="Chen T."/>
        </authorList>
    </citation>
    <scope>NUCLEOTIDE SEQUENCE</scope>
    <source>
        <strain evidence="2">Nanhai2018</strain>
        <tissue evidence="2">Muscle</tissue>
    </source>
</reference>
<protein>
    <submittedName>
        <fullName evidence="2">RNA-directed DNA polymerase from mobile element jockey</fullName>
    </submittedName>
</protein>
<proteinExistence type="predicted"/>
<organism evidence="2 3">
    <name type="scientific">Holothuria leucospilota</name>
    <name type="common">Black long sea cucumber</name>
    <name type="synonym">Mertensiothuria leucospilota</name>
    <dbReference type="NCBI Taxonomy" id="206669"/>
    <lineage>
        <taxon>Eukaryota</taxon>
        <taxon>Metazoa</taxon>
        <taxon>Echinodermata</taxon>
        <taxon>Eleutherozoa</taxon>
        <taxon>Echinozoa</taxon>
        <taxon>Holothuroidea</taxon>
        <taxon>Aspidochirotacea</taxon>
        <taxon>Aspidochirotida</taxon>
        <taxon>Holothuriidae</taxon>
        <taxon>Holothuria</taxon>
    </lineage>
</organism>
<evidence type="ECO:0000313" key="3">
    <source>
        <dbReference type="Proteomes" id="UP001152320"/>
    </source>
</evidence>
<gene>
    <name evidence="2" type="ORF">HOLleu_41385</name>
</gene>
<sequence>MLRKDCTPKIVDEISVDGTHTSDPNLICAHFNDFFINIGPQLQSEILTSSNDANAYRRYLSPASLFSIFLDPSSEDEIVKIISTLKSSAPGYDDISPKVVKCIPHLIRKPLCHIFNLSMPPGIVPPRMKVARVIPVFKSGDPLVISNYRPISILPCFSKILEKIIFTRMLKFLIKTMLFLMVNLAFFLENLLLKL</sequence>
<feature type="transmembrane region" description="Helical" evidence="1">
    <location>
        <begin position="172"/>
        <end position="193"/>
    </location>
</feature>
<keyword evidence="2" id="KW-0695">RNA-directed DNA polymerase</keyword>
<dbReference type="PANTHER" id="PTHR47510:SF3">
    <property type="entry name" value="ENDO_EXONUCLEASE_PHOSPHATASE DOMAIN-CONTAINING PROTEIN"/>
    <property type="match status" value="1"/>
</dbReference>
<dbReference type="OrthoDB" id="445826at2759"/>
<keyword evidence="2" id="KW-0808">Transferase</keyword>
<name>A0A9Q1BBT5_HOLLE</name>
<accession>A0A9Q1BBT5</accession>
<dbReference type="EMBL" id="JAIZAY010000023">
    <property type="protein sequence ID" value="KAJ8019698.1"/>
    <property type="molecule type" value="Genomic_DNA"/>
</dbReference>
<keyword evidence="2" id="KW-0548">Nucleotidyltransferase</keyword>
<keyword evidence="3" id="KW-1185">Reference proteome</keyword>
<dbReference type="Proteomes" id="UP001152320">
    <property type="component" value="Chromosome 23"/>
</dbReference>
<evidence type="ECO:0000313" key="2">
    <source>
        <dbReference type="EMBL" id="KAJ8019698.1"/>
    </source>
</evidence>
<keyword evidence="1" id="KW-0812">Transmembrane</keyword>
<dbReference type="GO" id="GO:0003964">
    <property type="term" value="F:RNA-directed DNA polymerase activity"/>
    <property type="evidence" value="ECO:0007669"/>
    <property type="project" value="UniProtKB-KW"/>
</dbReference>
<evidence type="ECO:0000256" key="1">
    <source>
        <dbReference type="SAM" id="Phobius"/>
    </source>
</evidence>
<comment type="caution">
    <text evidence="2">The sequence shown here is derived from an EMBL/GenBank/DDBJ whole genome shotgun (WGS) entry which is preliminary data.</text>
</comment>
<dbReference type="AlphaFoldDB" id="A0A9Q1BBT5"/>